<comment type="caution">
    <text evidence="1">The sequence shown here is derived from an EMBL/GenBank/DDBJ whole genome shotgun (WGS) entry which is preliminary data.</text>
</comment>
<evidence type="ECO:0000313" key="1">
    <source>
        <dbReference type="EMBL" id="KAI0037231.1"/>
    </source>
</evidence>
<gene>
    <name evidence="1" type="ORF">K488DRAFT_39622</name>
</gene>
<reference evidence="1" key="2">
    <citation type="journal article" date="2022" name="New Phytol.">
        <title>Evolutionary transition to the ectomycorrhizal habit in the genomes of a hyperdiverse lineage of mushroom-forming fungi.</title>
        <authorList>
            <person name="Looney B."/>
            <person name="Miyauchi S."/>
            <person name="Morin E."/>
            <person name="Drula E."/>
            <person name="Courty P.E."/>
            <person name="Kohler A."/>
            <person name="Kuo A."/>
            <person name="LaButti K."/>
            <person name="Pangilinan J."/>
            <person name="Lipzen A."/>
            <person name="Riley R."/>
            <person name="Andreopoulos W."/>
            <person name="He G."/>
            <person name="Johnson J."/>
            <person name="Nolan M."/>
            <person name="Tritt A."/>
            <person name="Barry K.W."/>
            <person name="Grigoriev I.V."/>
            <person name="Nagy L.G."/>
            <person name="Hibbett D."/>
            <person name="Henrissat B."/>
            <person name="Matheny P.B."/>
            <person name="Labbe J."/>
            <person name="Martin F.M."/>
        </authorList>
    </citation>
    <scope>NUCLEOTIDE SEQUENCE</scope>
    <source>
        <strain evidence="1">EC-137</strain>
    </source>
</reference>
<accession>A0ACB8R115</accession>
<keyword evidence="2" id="KW-1185">Reference proteome</keyword>
<proteinExistence type="predicted"/>
<reference evidence="1" key="1">
    <citation type="submission" date="2021-02" db="EMBL/GenBank/DDBJ databases">
        <authorList>
            <consortium name="DOE Joint Genome Institute"/>
            <person name="Ahrendt S."/>
            <person name="Looney B.P."/>
            <person name="Miyauchi S."/>
            <person name="Morin E."/>
            <person name="Drula E."/>
            <person name="Courty P.E."/>
            <person name="Chicoki N."/>
            <person name="Fauchery L."/>
            <person name="Kohler A."/>
            <person name="Kuo A."/>
            <person name="Labutti K."/>
            <person name="Pangilinan J."/>
            <person name="Lipzen A."/>
            <person name="Riley R."/>
            <person name="Andreopoulos W."/>
            <person name="He G."/>
            <person name="Johnson J."/>
            <person name="Barry K.W."/>
            <person name="Grigoriev I.V."/>
            <person name="Nagy L."/>
            <person name="Hibbett D."/>
            <person name="Henrissat B."/>
            <person name="Matheny P.B."/>
            <person name="Labbe J."/>
            <person name="Martin F."/>
        </authorList>
    </citation>
    <scope>NUCLEOTIDE SEQUENCE</scope>
    <source>
        <strain evidence="1">EC-137</strain>
    </source>
</reference>
<sequence length="185" mass="18445">MLFTSLLATASVVGSASAFSILSPGGPNLWWVAGSENTLVWTCHDNPPAQTFQLLLNNTSPTVLTSAEAILANLPNADCSQSITTQQVNLAPATGYTLIIADQTDQTKIYAVSDQFEVKAVGSAFPATSATPTGSSSVSATASGSGSAPSASTSTGSGANTSSATGFKTSLAGVFGVAAVAFGML</sequence>
<name>A0ACB8R115_9AGAM</name>
<evidence type="ECO:0000313" key="2">
    <source>
        <dbReference type="Proteomes" id="UP000814128"/>
    </source>
</evidence>
<organism evidence="1 2">
    <name type="scientific">Vararia minispora EC-137</name>
    <dbReference type="NCBI Taxonomy" id="1314806"/>
    <lineage>
        <taxon>Eukaryota</taxon>
        <taxon>Fungi</taxon>
        <taxon>Dikarya</taxon>
        <taxon>Basidiomycota</taxon>
        <taxon>Agaricomycotina</taxon>
        <taxon>Agaricomycetes</taxon>
        <taxon>Russulales</taxon>
        <taxon>Lachnocladiaceae</taxon>
        <taxon>Vararia</taxon>
    </lineage>
</organism>
<dbReference type="EMBL" id="MU273465">
    <property type="protein sequence ID" value="KAI0037231.1"/>
    <property type="molecule type" value="Genomic_DNA"/>
</dbReference>
<dbReference type="Proteomes" id="UP000814128">
    <property type="component" value="Unassembled WGS sequence"/>
</dbReference>
<protein>
    <submittedName>
        <fullName evidence="1">Uncharacterized protein</fullName>
    </submittedName>
</protein>